<organism evidence="7 10">
    <name type="scientific">Adineta ricciae</name>
    <name type="common">Rotifer</name>
    <dbReference type="NCBI Taxonomy" id="249248"/>
    <lineage>
        <taxon>Eukaryota</taxon>
        <taxon>Metazoa</taxon>
        <taxon>Spiralia</taxon>
        <taxon>Gnathifera</taxon>
        <taxon>Rotifera</taxon>
        <taxon>Eurotatoria</taxon>
        <taxon>Bdelloidea</taxon>
        <taxon>Adinetida</taxon>
        <taxon>Adinetidae</taxon>
        <taxon>Adineta</taxon>
    </lineage>
</organism>
<evidence type="ECO:0000313" key="8">
    <source>
        <dbReference type="EMBL" id="CAF1358713.1"/>
    </source>
</evidence>
<evidence type="ECO:0000313" key="10">
    <source>
        <dbReference type="Proteomes" id="UP000663852"/>
    </source>
</evidence>
<evidence type="ECO:0000256" key="5">
    <source>
        <dbReference type="SAM" id="Phobius"/>
    </source>
</evidence>
<dbReference type="Proteomes" id="UP000663852">
    <property type="component" value="Unassembled WGS sequence"/>
</dbReference>
<evidence type="ECO:0000256" key="2">
    <source>
        <dbReference type="ARBA" id="ARBA00022692"/>
    </source>
</evidence>
<keyword evidence="4 5" id="KW-0472">Membrane</keyword>
<evidence type="ECO:0000256" key="3">
    <source>
        <dbReference type="ARBA" id="ARBA00022989"/>
    </source>
</evidence>
<dbReference type="Gene3D" id="1.20.1070.10">
    <property type="entry name" value="Rhodopsin 7-helix transmembrane proteins"/>
    <property type="match status" value="1"/>
</dbReference>
<dbReference type="SUPFAM" id="SSF81321">
    <property type="entry name" value="Family A G protein-coupled receptor-like"/>
    <property type="match status" value="1"/>
</dbReference>
<feature type="transmembrane region" description="Helical" evidence="5">
    <location>
        <begin position="126"/>
        <end position="149"/>
    </location>
</feature>
<dbReference type="GO" id="GO:0016020">
    <property type="term" value="C:membrane"/>
    <property type="evidence" value="ECO:0007669"/>
    <property type="project" value="UniProtKB-SubCell"/>
</dbReference>
<dbReference type="CDD" id="cd00637">
    <property type="entry name" value="7tm_classA_rhodopsin-like"/>
    <property type="match status" value="1"/>
</dbReference>
<feature type="transmembrane region" description="Helical" evidence="5">
    <location>
        <begin position="6"/>
        <end position="31"/>
    </location>
</feature>
<keyword evidence="9" id="KW-1185">Reference proteome</keyword>
<comment type="caution">
    <text evidence="7">The sequence shown here is derived from an EMBL/GenBank/DDBJ whole genome shotgun (WGS) entry which is preliminary data.</text>
</comment>
<gene>
    <name evidence="7" type="ORF">EDS130_LOCUS25199</name>
    <name evidence="8" type="ORF">XAT740_LOCUS31889</name>
</gene>
<sequence>MEQPIGFILVFVALVFCIISIIISSIVLFQVARHAWKFPDGNLLLAIENYLAVILCSIILLSLNISAIQGDLKIYIYLDSLACQVRAYALCYAFTWLFHTFALQALGRMSNIIFQHRFVFLRSLRVVKISVVSCPFIPFILFCPLVAFNDMSYESADFQCATNFREVKTYAFLFVVAYCTPVTIVVVCYMAVIRRLTKATLRIQEVSQGAMRRDIVVLRRLVLTVCCLVCTGIPTIAFWFQWVFTRQLYFLAYRIQTVCLSFDMLFLAFSLVLINPQLKSIVTRLHGPRIAPVTVRVRPLQTLTRIV</sequence>
<dbReference type="EMBL" id="CAJNOR010002936">
    <property type="protein sequence ID" value="CAF1358713.1"/>
    <property type="molecule type" value="Genomic_DNA"/>
</dbReference>
<accession>A0A814W8L0</accession>
<evidence type="ECO:0000259" key="6">
    <source>
        <dbReference type="PROSITE" id="PS50262"/>
    </source>
</evidence>
<keyword evidence="2 5" id="KW-0812">Transmembrane</keyword>
<evidence type="ECO:0000256" key="1">
    <source>
        <dbReference type="ARBA" id="ARBA00004370"/>
    </source>
</evidence>
<dbReference type="AlphaFoldDB" id="A0A814W8L0"/>
<comment type="subcellular location">
    <subcellularLocation>
        <location evidence="1">Membrane</location>
    </subcellularLocation>
</comment>
<feature type="transmembrane region" description="Helical" evidence="5">
    <location>
        <begin position="250"/>
        <end position="274"/>
    </location>
</feature>
<evidence type="ECO:0000256" key="4">
    <source>
        <dbReference type="ARBA" id="ARBA00023136"/>
    </source>
</evidence>
<proteinExistence type="predicted"/>
<feature type="transmembrane region" description="Helical" evidence="5">
    <location>
        <begin position="221"/>
        <end position="244"/>
    </location>
</feature>
<feature type="transmembrane region" description="Helical" evidence="5">
    <location>
        <begin position="43"/>
        <end position="65"/>
    </location>
</feature>
<feature type="domain" description="G-protein coupled receptors family 1 profile" evidence="6">
    <location>
        <begin position="1"/>
        <end position="283"/>
    </location>
</feature>
<dbReference type="Proteomes" id="UP000663828">
    <property type="component" value="Unassembled WGS sequence"/>
</dbReference>
<dbReference type="PROSITE" id="PS50262">
    <property type="entry name" value="G_PROTEIN_RECEP_F1_2"/>
    <property type="match status" value="1"/>
</dbReference>
<feature type="transmembrane region" description="Helical" evidence="5">
    <location>
        <begin position="169"/>
        <end position="192"/>
    </location>
</feature>
<dbReference type="EMBL" id="CAJNOJ010000147">
    <property type="protein sequence ID" value="CAF1198064.1"/>
    <property type="molecule type" value="Genomic_DNA"/>
</dbReference>
<reference evidence="7" key="1">
    <citation type="submission" date="2021-02" db="EMBL/GenBank/DDBJ databases">
        <authorList>
            <person name="Nowell W R."/>
        </authorList>
    </citation>
    <scope>NUCLEOTIDE SEQUENCE</scope>
</reference>
<protein>
    <recommendedName>
        <fullName evidence="6">G-protein coupled receptors family 1 profile domain-containing protein</fullName>
    </recommendedName>
</protein>
<evidence type="ECO:0000313" key="7">
    <source>
        <dbReference type="EMBL" id="CAF1198064.1"/>
    </source>
</evidence>
<name>A0A814W8L0_ADIRI</name>
<dbReference type="InterPro" id="IPR017452">
    <property type="entry name" value="GPCR_Rhodpsn_7TM"/>
</dbReference>
<evidence type="ECO:0000313" key="9">
    <source>
        <dbReference type="Proteomes" id="UP000663828"/>
    </source>
</evidence>
<keyword evidence="3 5" id="KW-1133">Transmembrane helix</keyword>